<dbReference type="Proteomes" id="UP000026962">
    <property type="component" value="Chromosome 3"/>
</dbReference>
<organism evidence="1">
    <name type="scientific">Oryza punctata</name>
    <name type="common">Red rice</name>
    <dbReference type="NCBI Taxonomy" id="4537"/>
    <lineage>
        <taxon>Eukaryota</taxon>
        <taxon>Viridiplantae</taxon>
        <taxon>Streptophyta</taxon>
        <taxon>Embryophyta</taxon>
        <taxon>Tracheophyta</taxon>
        <taxon>Spermatophyta</taxon>
        <taxon>Magnoliopsida</taxon>
        <taxon>Liliopsida</taxon>
        <taxon>Poales</taxon>
        <taxon>Poaceae</taxon>
        <taxon>BOP clade</taxon>
        <taxon>Oryzoideae</taxon>
        <taxon>Oryzeae</taxon>
        <taxon>Oryzinae</taxon>
        <taxon>Oryza</taxon>
    </lineage>
</organism>
<reference evidence="1" key="1">
    <citation type="submission" date="2015-04" db="UniProtKB">
        <authorList>
            <consortium name="EnsemblPlants"/>
        </authorList>
    </citation>
    <scope>IDENTIFICATION</scope>
</reference>
<proteinExistence type="predicted"/>
<dbReference type="OMA" id="CCWLMES"/>
<dbReference type="eggNOG" id="ENOG502SX3H">
    <property type="taxonomic scope" value="Eukaryota"/>
</dbReference>
<dbReference type="STRING" id="4537.A0A0E0KED1"/>
<protein>
    <submittedName>
        <fullName evidence="1">Uncharacterized protein</fullName>
    </submittedName>
</protein>
<evidence type="ECO:0000313" key="1">
    <source>
        <dbReference type="EnsemblPlants" id="OPUNC03G18360.1"/>
    </source>
</evidence>
<dbReference type="EnsemblPlants" id="OPUNC03G18360.1">
    <property type="protein sequence ID" value="OPUNC03G18360.1"/>
    <property type="gene ID" value="OPUNC03G18360"/>
</dbReference>
<evidence type="ECO:0000313" key="2">
    <source>
        <dbReference type="Proteomes" id="UP000026962"/>
    </source>
</evidence>
<dbReference type="HOGENOM" id="CLU_1247103_0_0_1"/>
<keyword evidence="2" id="KW-1185">Reference proteome</keyword>
<sequence length="222" mass="25002">MHGARSIRLHGDLHWLVQRGSMQVLVFEPARERFRLMEAPPAHRGEEEDLARSRNVVLSNGKLCAVLVARATTTMEMWVLDDYHSDARCCWLMESVSLVMWDRRDLSRAFTSETQVEAVHGELEGEEVIIRNDGEVDAYSLRRGAWLRVGGISSSGGPVLDVALLAHRDSAVQHVVSFGEASRRPQHATVDINHYLKNDFSLATKIGFHKRPMAPPEIKGQR</sequence>
<accession>A0A0E0KED1</accession>
<dbReference type="Gramene" id="OPUNC03G18360.1">
    <property type="protein sequence ID" value="OPUNC03G18360.1"/>
    <property type="gene ID" value="OPUNC03G18360"/>
</dbReference>
<name>A0A0E0KED1_ORYPU</name>
<dbReference type="AlphaFoldDB" id="A0A0E0KED1"/>
<reference evidence="1" key="2">
    <citation type="submission" date="2018-05" db="EMBL/GenBank/DDBJ databases">
        <title>OpunRS2 (Oryza punctata Reference Sequence Version 2).</title>
        <authorList>
            <person name="Zhang J."/>
            <person name="Kudrna D."/>
            <person name="Lee S."/>
            <person name="Talag J."/>
            <person name="Welchert J."/>
            <person name="Wing R.A."/>
        </authorList>
    </citation>
    <scope>NUCLEOTIDE SEQUENCE [LARGE SCALE GENOMIC DNA]</scope>
</reference>